<proteinExistence type="predicted"/>
<dbReference type="Proteomes" id="UP000483820">
    <property type="component" value="Chromosome V"/>
</dbReference>
<comment type="caution">
    <text evidence="2">The sequence shown here is derived from an EMBL/GenBank/DDBJ whole genome shotgun (WGS) entry which is preliminary data.</text>
</comment>
<keyword evidence="1" id="KW-0732">Signal</keyword>
<feature type="chain" id="PRO_5025595978" evidence="1">
    <location>
        <begin position="16"/>
        <end position="84"/>
    </location>
</feature>
<gene>
    <name evidence="2" type="ORF">GCK72_021303</name>
</gene>
<dbReference type="CTD" id="78777199"/>
<dbReference type="RefSeq" id="XP_053583087.1">
    <property type="nucleotide sequence ID" value="XM_053734174.1"/>
</dbReference>
<organism evidence="2 3">
    <name type="scientific">Caenorhabditis remanei</name>
    <name type="common">Caenorhabditis vulgaris</name>
    <dbReference type="NCBI Taxonomy" id="31234"/>
    <lineage>
        <taxon>Eukaryota</taxon>
        <taxon>Metazoa</taxon>
        <taxon>Ecdysozoa</taxon>
        <taxon>Nematoda</taxon>
        <taxon>Chromadorea</taxon>
        <taxon>Rhabditida</taxon>
        <taxon>Rhabditina</taxon>
        <taxon>Rhabditomorpha</taxon>
        <taxon>Rhabditoidea</taxon>
        <taxon>Rhabditidae</taxon>
        <taxon>Peloderinae</taxon>
        <taxon>Caenorhabditis</taxon>
    </lineage>
</organism>
<evidence type="ECO:0000313" key="2">
    <source>
        <dbReference type="EMBL" id="KAF1754739.1"/>
    </source>
</evidence>
<dbReference type="GeneID" id="78777199"/>
<feature type="signal peptide" evidence="1">
    <location>
        <begin position="1"/>
        <end position="15"/>
    </location>
</feature>
<dbReference type="KEGG" id="crq:GCK72_021303"/>
<dbReference type="AlphaFoldDB" id="A0A6A5GK87"/>
<reference evidence="2 3" key="1">
    <citation type="submission" date="2019-12" db="EMBL/GenBank/DDBJ databases">
        <title>Chromosome-level assembly of the Caenorhabditis remanei genome.</title>
        <authorList>
            <person name="Teterina A.A."/>
            <person name="Willis J.H."/>
            <person name="Phillips P.C."/>
        </authorList>
    </citation>
    <scope>NUCLEOTIDE SEQUENCE [LARGE SCALE GENOMIC DNA]</scope>
    <source>
        <strain evidence="2 3">PX506</strain>
        <tissue evidence="2">Whole organism</tissue>
    </source>
</reference>
<sequence length="84" mass="9174">MKIWLLLVAAISALAIKDPPESNRLLLGGDKYLADALHRTSTAASLRRRFNRNAGGGDLATHVNYLQMMARITSGIHILKSGME</sequence>
<dbReference type="EMBL" id="WUAV01000005">
    <property type="protein sequence ID" value="KAF1754739.1"/>
    <property type="molecule type" value="Genomic_DNA"/>
</dbReference>
<accession>A0A6A5GK87</accession>
<evidence type="ECO:0000313" key="3">
    <source>
        <dbReference type="Proteomes" id="UP000483820"/>
    </source>
</evidence>
<protein>
    <submittedName>
        <fullName evidence="2">Uncharacterized protein</fullName>
    </submittedName>
</protein>
<name>A0A6A5GK87_CAERE</name>
<evidence type="ECO:0000256" key="1">
    <source>
        <dbReference type="SAM" id="SignalP"/>
    </source>
</evidence>